<dbReference type="InterPro" id="IPR023606">
    <property type="entry name" value="CoA-Trfase_III_dom_1_sf"/>
</dbReference>
<sequence>MVYSTPCEARRIFLEEIAGNALLPRFPPHFPECANLVRFHGNASPSIPVNWRWPESISALKALEATMVNCLLMEKYRVEPATVSIDTDQAALFVFSPHLATIVGDGEERVSPDTCLPMRENEEKTPQESLYRMMATNIYKTRDGRYYHIHVRTDESEGSLNPDTVLSALGLPHQMDIPPRPSQVAAVFNGKTLDMDSLALDSLMNQVHRQAGTIAYTSEEYFASEHGAANSHVGLYEIVHHPVVLQAPCWWPDAPGFSSSPARPLAGLKVVDLTRVIAGPTITKSLAELGASVMRVTSPHIADFTSVFRDLNWGKWNCHLHLKDECDKEKLRDLIRDADVVVDGYRPGVMDRLGFGRADVFDLVRDRARGIVHARENCYGWHGPWAHRSGWQGISDACCGVSLAYGEAMGQPGEAVTPPFPNSDRWFVYPRTNVPPINT</sequence>
<dbReference type="STRING" id="183478.A0A364N5C8"/>
<evidence type="ECO:0008006" key="4">
    <source>
        <dbReference type="Google" id="ProtNLM"/>
    </source>
</evidence>
<dbReference type="Gene3D" id="3.40.50.10540">
    <property type="entry name" value="Crotonobetainyl-coa:carnitine coa-transferase, domain 1"/>
    <property type="match status" value="1"/>
</dbReference>
<comment type="caution">
    <text evidence="2">The sequence shown here is derived from an EMBL/GenBank/DDBJ whole genome shotgun (WGS) entry which is preliminary data.</text>
</comment>
<evidence type="ECO:0000313" key="2">
    <source>
        <dbReference type="EMBL" id="RAR12524.1"/>
    </source>
</evidence>
<evidence type="ECO:0000313" key="3">
    <source>
        <dbReference type="Proteomes" id="UP000249619"/>
    </source>
</evidence>
<dbReference type="PANTHER" id="PTHR48229">
    <property type="entry name" value="CAIB/BAIF FAMILY ENZYME (AFU_ORTHOLOGUE AFUA_1G05360)-RELATED"/>
    <property type="match status" value="1"/>
</dbReference>
<proteinExistence type="inferred from homology"/>
<accession>A0A364N5C8</accession>
<dbReference type="InterPro" id="IPR003673">
    <property type="entry name" value="CoA-Trfase_fam_III"/>
</dbReference>
<comment type="similarity">
    <text evidence="1">Belongs to the CoA-transferase III family.</text>
</comment>
<gene>
    <name evidence="2" type="ORF">DDE83_004056</name>
</gene>
<organism evidence="2 3">
    <name type="scientific">Stemphylium lycopersici</name>
    <name type="common">Tomato gray leaf spot disease fungus</name>
    <name type="synonym">Thyrospora lycopersici</name>
    <dbReference type="NCBI Taxonomy" id="183478"/>
    <lineage>
        <taxon>Eukaryota</taxon>
        <taxon>Fungi</taxon>
        <taxon>Dikarya</taxon>
        <taxon>Ascomycota</taxon>
        <taxon>Pezizomycotina</taxon>
        <taxon>Dothideomycetes</taxon>
        <taxon>Pleosporomycetidae</taxon>
        <taxon>Pleosporales</taxon>
        <taxon>Pleosporineae</taxon>
        <taxon>Pleosporaceae</taxon>
        <taxon>Stemphylium</taxon>
    </lineage>
</organism>
<reference evidence="3" key="1">
    <citation type="submission" date="2018-05" db="EMBL/GenBank/DDBJ databases">
        <title>Draft genome sequence of Stemphylium lycopersici strain CIDEFI 213.</title>
        <authorList>
            <person name="Medina R."/>
            <person name="Franco M.E.E."/>
            <person name="Lucentini C.G."/>
            <person name="Saparrat M.C.N."/>
            <person name="Balatti P.A."/>
        </authorList>
    </citation>
    <scope>NUCLEOTIDE SEQUENCE [LARGE SCALE GENOMIC DNA]</scope>
    <source>
        <strain evidence="3">CIDEFI 213</strain>
    </source>
</reference>
<dbReference type="Proteomes" id="UP000249619">
    <property type="component" value="Unassembled WGS sequence"/>
</dbReference>
<protein>
    <recommendedName>
        <fullName evidence="4">CoA-transferase family III</fullName>
    </recommendedName>
</protein>
<dbReference type="Pfam" id="PF02515">
    <property type="entry name" value="CoA_transf_3"/>
    <property type="match status" value="1"/>
</dbReference>
<dbReference type="EMBL" id="QGDH01000049">
    <property type="protein sequence ID" value="RAR12524.1"/>
    <property type="molecule type" value="Genomic_DNA"/>
</dbReference>
<dbReference type="InterPro" id="IPR052985">
    <property type="entry name" value="CoA-trans_III_biosynth/detox"/>
</dbReference>
<dbReference type="SUPFAM" id="SSF89796">
    <property type="entry name" value="CoA-transferase family III (CaiB/BaiF)"/>
    <property type="match status" value="2"/>
</dbReference>
<dbReference type="AlphaFoldDB" id="A0A364N5C8"/>
<evidence type="ECO:0000256" key="1">
    <source>
        <dbReference type="ARBA" id="ARBA00008383"/>
    </source>
</evidence>
<dbReference type="PANTHER" id="PTHR48229:SF2">
    <property type="entry name" value="CAIB_BAIF FAMILY PROTEIN"/>
    <property type="match status" value="1"/>
</dbReference>
<keyword evidence="3" id="KW-1185">Reference proteome</keyword>
<dbReference type="GO" id="GO:0003824">
    <property type="term" value="F:catalytic activity"/>
    <property type="evidence" value="ECO:0007669"/>
    <property type="project" value="InterPro"/>
</dbReference>
<name>A0A364N5C8_STELY</name>